<comment type="caution">
    <text evidence="2">The sequence shown here is derived from an EMBL/GenBank/DDBJ whole genome shotgun (WGS) entry which is preliminary data.</text>
</comment>
<dbReference type="Proteomes" id="UP001500851">
    <property type="component" value="Unassembled WGS sequence"/>
</dbReference>
<accession>A0ABN2L960</accession>
<evidence type="ECO:0000256" key="1">
    <source>
        <dbReference type="SAM" id="MobiDB-lite"/>
    </source>
</evidence>
<feature type="region of interest" description="Disordered" evidence="1">
    <location>
        <begin position="1"/>
        <end position="72"/>
    </location>
</feature>
<organism evidence="2 3">
    <name type="scientific">Leucobacter iarius</name>
    <dbReference type="NCBI Taxonomy" id="333963"/>
    <lineage>
        <taxon>Bacteria</taxon>
        <taxon>Bacillati</taxon>
        <taxon>Actinomycetota</taxon>
        <taxon>Actinomycetes</taxon>
        <taxon>Micrococcales</taxon>
        <taxon>Microbacteriaceae</taxon>
        <taxon>Leucobacter</taxon>
    </lineage>
</organism>
<keyword evidence="3" id="KW-1185">Reference proteome</keyword>
<reference evidence="2 3" key="1">
    <citation type="journal article" date="2019" name="Int. J. Syst. Evol. Microbiol.">
        <title>The Global Catalogue of Microorganisms (GCM) 10K type strain sequencing project: providing services to taxonomists for standard genome sequencing and annotation.</title>
        <authorList>
            <consortium name="The Broad Institute Genomics Platform"/>
            <consortium name="The Broad Institute Genome Sequencing Center for Infectious Disease"/>
            <person name="Wu L."/>
            <person name="Ma J."/>
        </authorList>
    </citation>
    <scope>NUCLEOTIDE SEQUENCE [LARGE SCALE GENOMIC DNA]</scope>
    <source>
        <strain evidence="2 3">JCM 14736</strain>
    </source>
</reference>
<sequence length="72" mass="7490">MNIELVRFGSPDSRTTRTAAATAADTDPSSFMAGPAGPTPLGATENARIMRFPPGGSRIGGAPPMLWTPSRF</sequence>
<protein>
    <submittedName>
        <fullName evidence="2">Uncharacterized protein</fullName>
    </submittedName>
</protein>
<evidence type="ECO:0000313" key="2">
    <source>
        <dbReference type="EMBL" id="GAA1780136.1"/>
    </source>
</evidence>
<evidence type="ECO:0000313" key="3">
    <source>
        <dbReference type="Proteomes" id="UP001500851"/>
    </source>
</evidence>
<proteinExistence type="predicted"/>
<feature type="compositionally biased region" description="Low complexity" evidence="1">
    <location>
        <begin position="10"/>
        <end position="30"/>
    </location>
</feature>
<gene>
    <name evidence="2" type="ORF">GCM10009768_06240</name>
</gene>
<dbReference type="EMBL" id="BAAAOB010000001">
    <property type="protein sequence ID" value="GAA1780136.1"/>
    <property type="molecule type" value="Genomic_DNA"/>
</dbReference>
<name>A0ABN2L960_9MICO</name>